<comment type="caution">
    <text evidence="9">The sequence shown here is derived from an EMBL/GenBank/DDBJ whole genome shotgun (WGS) entry which is preliminary data.</text>
</comment>
<dbReference type="InterPro" id="IPR036465">
    <property type="entry name" value="vWFA_dom_sf"/>
</dbReference>
<evidence type="ECO:0000256" key="5">
    <source>
        <dbReference type="ARBA" id="ARBA00022884"/>
    </source>
</evidence>
<proteinExistence type="inferred from homology"/>
<dbReference type="EMBL" id="KV584749">
    <property type="protein sequence ID" value="OPL33119.1"/>
    <property type="molecule type" value="Genomic_DNA"/>
</dbReference>
<feature type="non-terminal residue" evidence="9">
    <location>
        <position position="1"/>
    </location>
</feature>
<dbReference type="SUPFAM" id="SSF53300">
    <property type="entry name" value="vWA-like"/>
    <property type="match status" value="1"/>
</dbReference>
<dbReference type="PANTHER" id="PTHR14202">
    <property type="entry name" value="60 KDA RIBONUCLEOPROTEIN SSA/RO"/>
    <property type="match status" value="1"/>
</dbReference>
<dbReference type="SUPFAM" id="SSF140864">
    <property type="entry name" value="TROVE domain-like"/>
    <property type="match status" value="1"/>
</dbReference>
<keyword evidence="10" id="KW-1185">Reference proteome</keyword>
<evidence type="ECO:0000256" key="3">
    <source>
        <dbReference type="ARBA" id="ARBA00022490"/>
    </source>
</evidence>
<dbReference type="Pfam" id="PF25045">
    <property type="entry name" value="vWA_Ro60"/>
    <property type="match status" value="1"/>
</dbReference>
<comment type="subcellular location">
    <subcellularLocation>
        <location evidence="1">Cytoplasm</location>
    </subcellularLocation>
</comment>
<dbReference type="GO" id="GO:0005737">
    <property type="term" value="C:cytoplasm"/>
    <property type="evidence" value="ECO:0007669"/>
    <property type="project" value="UniProtKB-SubCell"/>
</dbReference>
<feature type="compositionally biased region" description="Basic and acidic residues" evidence="7">
    <location>
        <begin position="1"/>
        <end position="11"/>
    </location>
</feature>
<evidence type="ECO:0000313" key="9">
    <source>
        <dbReference type="EMBL" id="OPL33119.1"/>
    </source>
</evidence>
<dbReference type="SMR" id="A0A3L5TT78"/>
<dbReference type="AlphaFoldDB" id="A0A3L5TT78"/>
<accession>A0A3L5TT78</accession>
<keyword evidence="5" id="KW-0694">RNA-binding</keyword>
<dbReference type="InterPro" id="IPR040322">
    <property type="entry name" value="TROVE2"/>
</dbReference>
<dbReference type="GO" id="GO:0046872">
    <property type="term" value="F:metal ion binding"/>
    <property type="evidence" value="ECO:0007669"/>
    <property type="project" value="UniProtKB-KW"/>
</dbReference>
<feature type="region of interest" description="Disordered" evidence="7">
    <location>
        <begin position="1"/>
        <end position="25"/>
    </location>
</feature>
<dbReference type="InterPro" id="IPR008858">
    <property type="entry name" value="TROVE_dom"/>
</dbReference>
<evidence type="ECO:0000256" key="7">
    <source>
        <dbReference type="SAM" id="MobiDB-lite"/>
    </source>
</evidence>
<organism evidence="9 10">
    <name type="scientific">Mytilus galloprovincialis</name>
    <name type="common">Mediterranean mussel</name>
    <dbReference type="NCBI Taxonomy" id="29158"/>
    <lineage>
        <taxon>Eukaryota</taxon>
        <taxon>Metazoa</taxon>
        <taxon>Spiralia</taxon>
        <taxon>Lophotrochozoa</taxon>
        <taxon>Mollusca</taxon>
        <taxon>Bivalvia</taxon>
        <taxon>Autobranchia</taxon>
        <taxon>Pteriomorphia</taxon>
        <taxon>Mytilida</taxon>
        <taxon>Mytiloidea</taxon>
        <taxon>Mytilidae</taxon>
        <taxon>Mytilinae</taxon>
        <taxon>Mytilus</taxon>
    </lineage>
</organism>
<evidence type="ECO:0000256" key="4">
    <source>
        <dbReference type="ARBA" id="ARBA00022723"/>
    </source>
</evidence>
<comment type="similarity">
    <text evidence="2">Belongs to the Ro 60 kDa family.</text>
</comment>
<dbReference type="InterPro" id="IPR056800">
    <property type="entry name" value="vWA_Ro60"/>
</dbReference>
<gene>
    <name evidence="9" type="ORF">AM593_04239</name>
</gene>
<evidence type="ECO:0000256" key="6">
    <source>
        <dbReference type="ARBA" id="ARBA00023274"/>
    </source>
</evidence>
<evidence type="ECO:0000256" key="1">
    <source>
        <dbReference type="ARBA" id="ARBA00004496"/>
    </source>
</evidence>
<dbReference type="PROSITE" id="PS50988">
    <property type="entry name" value="TROVE"/>
    <property type="match status" value="1"/>
</dbReference>
<keyword evidence="3" id="KW-0963">Cytoplasm</keyword>
<dbReference type="PANTHER" id="PTHR14202:SF0">
    <property type="entry name" value="RNA-BINDING PROTEIN RO60"/>
    <property type="match status" value="1"/>
</dbReference>
<feature type="domain" description="TROVE" evidence="8">
    <location>
        <begin position="37"/>
        <end position="388"/>
    </location>
</feature>
<evidence type="ECO:0000259" key="8">
    <source>
        <dbReference type="PROSITE" id="PS50988"/>
    </source>
</evidence>
<dbReference type="Gene3D" id="3.40.50.410">
    <property type="entry name" value="von Willebrand factor, type A domain"/>
    <property type="match status" value="2"/>
</dbReference>
<sequence>MDSIKDSKMQIDSEDFGSIQPRGDLKSQDEKMTFDQVVNSTGGFVYSVNDLTRVLRFLCLGTEGGSYYAKEPELKRENIQCIDRLIMNGRGTEVVDLIYTVSTEGRACKQGPTLYALAICCRCNDSKTKTAAYKILGSVCRIPTHLFEFVKYCEKESSGTGWGRAHRVAIGKWYNGFSKDPKKLAYLVTKYQNRHSWSHRDVVRLAHIKPEDSKIDMILKYVVKDMASANSMYSEDSSVVDVKAFLDGVEEAKKCTKSDIEKLRSLIVEHQLVREHVPTGLLDSKEVWDTLLRLMPMMAMIRNLGKMSTLGLLDSKSFGETLVVDKLTNEGLLKSARIHPFSLLVAWNQYKAGRGSKGKLSWSVNDNITKALEEAFYKAFKNVPPTGKRYLLAVDVSGSMQTPVIGSSEIEAFEASAAMMLLTAKTEDNFEVIAFSKGYTKLDINKVDTLNTVLKKCSNLPFSGTDCSMPMLYAIDHKKKFDVFIVYTDSETYHGKMHPSEALKQYREYAKIHDARLIVVGMVSNGFSIADPNDPFMMDVVGFDTEAPKAMSNFVMGKF</sequence>
<keyword evidence="6" id="KW-0687">Ribonucleoprotein</keyword>
<dbReference type="Proteomes" id="UP000266721">
    <property type="component" value="Unassembled WGS sequence"/>
</dbReference>
<evidence type="ECO:0000313" key="10">
    <source>
        <dbReference type="Proteomes" id="UP000266721"/>
    </source>
</evidence>
<reference evidence="9 10" key="1">
    <citation type="journal article" date="2016" name="PLoS ONE">
        <title>A First Insight into the Genome of the Filter-Feeder Mussel Mytilus galloprovincialis.</title>
        <authorList>
            <person name="Murgarella M."/>
            <person name="Puiu D."/>
            <person name="Novoa B."/>
            <person name="Figueras A."/>
            <person name="Posada D."/>
            <person name="Canchaya C."/>
        </authorList>
    </citation>
    <scope>NUCLEOTIDE SEQUENCE [LARGE SCALE GENOMIC DNA]</scope>
    <source>
        <tissue evidence="9">Muscle</tissue>
    </source>
</reference>
<keyword evidence="4" id="KW-0479">Metal-binding</keyword>
<name>A0A3L5TT78_MYTGA</name>
<evidence type="ECO:0000256" key="2">
    <source>
        <dbReference type="ARBA" id="ARBA00007814"/>
    </source>
</evidence>
<dbReference type="Pfam" id="PF05731">
    <property type="entry name" value="TROVE"/>
    <property type="match status" value="2"/>
</dbReference>
<dbReference type="GO" id="GO:0003723">
    <property type="term" value="F:RNA binding"/>
    <property type="evidence" value="ECO:0007669"/>
    <property type="project" value="UniProtKB-KW"/>
</dbReference>
<dbReference type="GO" id="GO:1990904">
    <property type="term" value="C:ribonucleoprotein complex"/>
    <property type="evidence" value="ECO:0007669"/>
    <property type="project" value="UniProtKB-KW"/>
</dbReference>
<dbReference type="InterPro" id="IPR037214">
    <property type="entry name" value="TROVE_dom_sf"/>
</dbReference>
<protein>
    <recommendedName>
        <fullName evidence="8">TROVE domain-containing protein</fullName>
    </recommendedName>
</protein>